<proteinExistence type="inferred from homology"/>
<keyword evidence="11" id="KW-1278">Translocase</keyword>
<evidence type="ECO:0000256" key="6">
    <source>
        <dbReference type="ARBA" id="ARBA00022723"/>
    </source>
</evidence>
<organism evidence="21 22">
    <name type="scientific">Fusarium zealandicum</name>
    <dbReference type="NCBI Taxonomy" id="1053134"/>
    <lineage>
        <taxon>Eukaryota</taxon>
        <taxon>Fungi</taxon>
        <taxon>Dikarya</taxon>
        <taxon>Ascomycota</taxon>
        <taxon>Pezizomycotina</taxon>
        <taxon>Sordariomycetes</taxon>
        <taxon>Hypocreomycetidae</taxon>
        <taxon>Hypocreales</taxon>
        <taxon>Nectriaceae</taxon>
        <taxon>Fusarium</taxon>
        <taxon>Fusarium staphyleae species complex</taxon>
    </lineage>
</organism>
<dbReference type="NCBIfam" id="TIGR01494">
    <property type="entry name" value="ATPase_P-type"/>
    <property type="match status" value="2"/>
</dbReference>
<feature type="region of interest" description="Disordered" evidence="19">
    <location>
        <begin position="668"/>
        <end position="695"/>
    </location>
</feature>
<evidence type="ECO:0000256" key="3">
    <source>
        <dbReference type="ARBA" id="ARBA00022554"/>
    </source>
</evidence>
<evidence type="ECO:0000256" key="9">
    <source>
        <dbReference type="ARBA" id="ARBA00022840"/>
    </source>
</evidence>
<evidence type="ECO:0000256" key="1">
    <source>
        <dbReference type="ARBA" id="ARBA00004128"/>
    </source>
</evidence>
<dbReference type="InterPro" id="IPR059000">
    <property type="entry name" value="ATPase_P-type_domA"/>
</dbReference>
<feature type="compositionally biased region" description="Polar residues" evidence="19">
    <location>
        <begin position="134"/>
        <end position="152"/>
    </location>
</feature>
<dbReference type="SMART" id="SM00831">
    <property type="entry name" value="Cation_ATPase_N"/>
    <property type="match status" value="1"/>
</dbReference>
<keyword evidence="14 18" id="KW-0472">Membrane</keyword>
<feature type="transmembrane region" description="Helical" evidence="18">
    <location>
        <begin position="1206"/>
        <end position="1224"/>
    </location>
</feature>
<reference evidence="21" key="1">
    <citation type="journal article" date="2020" name="BMC Genomics">
        <title>Correction to: Identification and distribution of gene clusters required for synthesis of sphingolipid metabolism inhibitors in diverse species of the filamentous fungus Fusarium.</title>
        <authorList>
            <person name="Kim H.S."/>
            <person name="Lohmar J.M."/>
            <person name="Busman M."/>
            <person name="Brown D.W."/>
            <person name="Naumann T.A."/>
            <person name="Divon H.H."/>
            <person name="Lysoe E."/>
            <person name="Uhlig S."/>
            <person name="Proctor R.H."/>
        </authorList>
    </citation>
    <scope>NUCLEOTIDE SEQUENCE</scope>
    <source>
        <strain evidence="21">NRRL 22465</strain>
    </source>
</reference>
<evidence type="ECO:0000256" key="13">
    <source>
        <dbReference type="ARBA" id="ARBA00023065"/>
    </source>
</evidence>
<dbReference type="InterPro" id="IPR008250">
    <property type="entry name" value="ATPase_P-typ_transduc_dom_A_sf"/>
</dbReference>
<evidence type="ECO:0000256" key="12">
    <source>
        <dbReference type="ARBA" id="ARBA00022989"/>
    </source>
</evidence>
<dbReference type="Pfam" id="PF00690">
    <property type="entry name" value="Cation_ATPase_N"/>
    <property type="match status" value="1"/>
</dbReference>
<dbReference type="FunFam" id="1.20.1110.10:FF:000002">
    <property type="entry name" value="Calcium-transporting ATPase"/>
    <property type="match status" value="1"/>
</dbReference>
<dbReference type="Gene3D" id="1.20.1110.10">
    <property type="entry name" value="Calcium-transporting ATPase, transmembrane domain"/>
    <property type="match status" value="1"/>
</dbReference>
<keyword evidence="3" id="KW-0926">Vacuole</keyword>
<dbReference type="SUPFAM" id="SSF56784">
    <property type="entry name" value="HAD-like"/>
    <property type="match status" value="1"/>
</dbReference>
<dbReference type="EC" id="7.2.2.10" evidence="18"/>
<evidence type="ECO:0000256" key="16">
    <source>
        <dbReference type="ARBA" id="ARBA00048694"/>
    </source>
</evidence>
<evidence type="ECO:0000256" key="5">
    <source>
        <dbReference type="ARBA" id="ARBA00022692"/>
    </source>
</evidence>
<feature type="region of interest" description="Disordered" evidence="19">
    <location>
        <begin position="1329"/>
        <end position="1370"/>
    </location>
</feature>
<keyword evidence="6" id="KW-0479">Metal-binding</keyword>
<feature type="region of interest" description="Disordered" evidence="19">
    <location>
        <begin position="267"/>
        <end position="317"/>
    </location>
</feature>
<comment type="function">
    <text evidence="17">This magnesium-dependent enzyme catalyzes the hydrolysis of ATP coupled with the transport of calcium. Transports the calcium to the vacuole and participates in the control of the cytosolic free calcium.</text>
</comment>
<dbReference type="NCBIfam" id="TIGR01517">
    <property type="entry name" value="ATPase-IIB_Ca"/>
    <property type="match status" value="1"/>
</dbReference>
<dbReference type="PANTHER" id="PTHR24093:SF369">
    <property type="entry name" value="CALCIUM-TRANSPORTING ATPASE"/>
    <property type="match status" value="1"/>
</dbReference>
<evidence type="ECO:0000256" key="14">
    <source>
        <dbReference type="ARBA" id="ARBA00023136"/>
    </source>
</evidence>
<feature type="compositionally biased region" description="Polar residues" evidence="19">
    <location>
        <begin position="161"/>
        <end position="171"/>
    </location>
</feature>
<dbReference type="InterPro" id="IPR044492">
    <property type="entry name" value="P_typ_ATPase_HD_dom"/>
</dbReference>
<dbReference type="SUPFAM" id="SSF81660">
    <property type="entry name" value="Metal cation-transporting ATPase, ATP-binding domain N"/>
    <property type="match status" value="1"/>
</dbReference>
<dbReference type="Pfam" id="PF13246">
    <property type="entry name" value="Cation_ATPase"/>
    <property type="match status" value="1"/>
</dbReference>
<keyword evidence="5 18" id="KW-0812">Transmembrane</keyword>
<dbReference type="SFLD" id="SFLDF00027">
    <property type="entry name" value="p-type_atpase"/>
    <property type="match status" value="1"/>
</dbReference>
<evidence type="ECO:0000256" key="19">
    <source>
        <dbReference type="SAM" id="MobiDB-lite"/>
    </source>
</evidence>
<accession>A0A8H4UI19</accession>
<dbReference type="PROSITE" id="PS00154">
    <property type="entry name" value="ATPASE_E1_E2"/>
    <property type="match status" value="1"/>
</dbReference>
<comment type="catalytic activity">
    <reaction evidence="16 18">
        <text>Ca(2+)(in) + ATP + H2O = Ca(2+)(out) + ADP + phosphate + H(+)</text>
        <dbReference type="Rhea" id="RHEA:18105"/>
        <dbReference type="ChEBI" id="CHEBI:15377"/>
        <dbReference type="ChEBI" id="CHEBI:15378"/>
        <dbReference type="ChEBI" id="CHEBI:29108"/>
        <dbReference type="ChEBI" id="CHEBI:30616"/>
        <dbReference type="ChEBI" id="CHEBI:43474"/>
        <dbReference type="ChEBI" id="CHEBI:456216"/>
        <dbReference type="EC" id="7.2.2.10"/>
    </reaction>
</comment>
<feature type="compositionally biased region" description="Basic and acidic residues" evidence="19">
    <location>
        <begin position="1334"/>
        <end position="1349"/>
    </location>
</feature>
<dbReference type="EMBL" id="JABEYC010000487">
    <property type="protein sequence ID" value="KAF4976802.1"/>
    <property type="molecule type" value="Genomic_DNA"/>
</dbReference>
<dbReference type="CDD" id="cd02081">
    <property type="entry name" value="P-type_ATPase_Ca_PMCA-like"/>
    <property type="match status" value="1"/>
</dbReference>
<comment type="caution">
    <text evidence="21">The sequence shown here is derived from an EMBL/GenBank/DDBJ whole genome shotgun (WGS) entry which is preliminary data.</text>
</comment>
<dbReference type="GO" id="GO:0005886">
    <property type="term" value="C:plasma membrane"/>
    <property type="evidence" value="ECO:0007669"/>
    <property type="project" value="TreeGrafter"/>
</dbReference>
<feature type="transmembrane region" description="Helical" evidence="18">
    <location>
        <begin position="370"/>
        <end position="390"/>
    </location>
</feature>
<comment type="similarity">
    <text evidence="15 18">Belongs to the cation transport ATPase (P-type) (TC 3.A.3) family.</text>
</comment>
<gene>
    <name evidence="21" type="ORF">FZEAL_6583</name>
</gene>
<feature type="transmembrane region" description="Helical" evidence="18">
    <location>
        <begin position="1236"/>
        <end position="1258"/>
    </location>
</feature>
<dbReference type="GO" id="GO:0005388">
    <property type="term" value="F:P-type calcium transporter activity"/>
    <property type="evidence" value="ECO:0007669"/>
    <property type="project" value="UniProtKB-EC"/>
</dbReference>
<dbReference type="Gene3D" id="3.40.50.1000">
    <property type="entry name" value="HAD superfamily/HAD-like"/>
    <property type="match status" value="1"/>
</dbReference>
<keyword evidence="7 18" id="KW-0547">Nucleotide-binding</keyword>
<dbReference type="PRINTS" id="PR00119">
    <property type="entry name" value="CATATPASE"/>
</dbReference>
<feature type="compositionally biased region" description="Polar residues" evidence="19">
    <location>
        <begin position="76"/>
        <end position="85"/>
    </location>
</feature>
<comment type="function">
    <text evidence="18">Catalyzes the hydrolysis of ATP coupled with the transport of calcium.</text>
</comment>
<dbReference type="GO" id="GO:0005774">
    <property type="term" value="C:vacuolar membrane"/>
    <property type="evidence" value="ECO:0007669"/>
    <property type="project" value="UniProtKB-SubCell"/>
</dbReference>
<evidence type="ECO:0000313" key="21">
    <source>
        <dbReference type="EMBL" id="KAF4976802.1"/>
    </source>
</evidence>
<dbReference type="InterPro" id="IPR004014">
    <property type="entry name" value="ATPase_P-typ_cation-transptr_N"/>
</dbReference>
<feature type="region of interest" description="Disordered" evidence="19">
    <location>
        <begin position="53"/>
        <end position="176"/>
    </location>
</feature>
<dbReference type="InterPro" id="IPR018303">
    <property type="entry name" value="ATPase_P-typ_P_site"/>
</dbReference>
<protein>
    <recommendedName>
        <fullName evidence="18">Calcium-transporting ATPase</fullName>
        <ecNumber evidence="18">7.2.2.10</ecNumber>
    </recommendedName>
</protein>
<feature type="compositionally biased region" description="Low complexity" evidence="19">
    <location>
        <begin position="101"/>
        <end position="113"/>
    </location>
</feature>
<evidence type="ECO:0000256" key="4">
    <source>
        <dbReference type="ARBA" id="ARBA00022568"/>
    </source>
</evidence>
<dbReference type="InterPro" id="IPR023299">
    <property type="entry name" value="ATPase_P-typ_cyto_dom_N"/>
</dbReference>
<feature type="transmembrane region" description="Helical" evidence="18">
    <location>
        <begin position="1483"/>
        <end position="1503"/>
    </location>
</feature>
<dbReference type="InterPro" id="IPR006408">
    <property type="entry name" value="P-type_ATPase_IIB"/>
</dbReference>
<comment type="subcellular location">
    <subcellularLocation>
        <location evidence="18">Membrane</location>
        <topology evidence="18">Multi-pass membrane protein</topology>
    </subcellularLocation>
    <subcellularLocation>
        <location evidence="1">Vacuole membrane</location>
        <topology evidence="1">Multi-pass membrane protein</topology>
    </subcellularLocation>
</comment>
<dbReference type="InterPro" id="IPR023214">
    <property type="entry name" value="HAD_sf"/>
</dbReference>
<dbReference type="SFLD" id="SFLDG00002">
    <property type="entry name" value="C1.7:_P-type_atpase_like"/>
    <property type="match status" value="1"/>
</dbReference>
<dbReference type="FunFam" id="1.20.1110.10:FF:000039">
    <property type="entry name" value="Calcium-transporting ATPase"/>
    <property type="match status" value="1"/>
</dbReference>
<dbReference type="Proteomes" id="UP000635477">
    <property type="component" value="Unassembled WGS sequence"/>
</dbReference>
<keyword evidence="8 18" id="KW-0106">Calcium</keyword>
<dbReference type="InterPro" id="IPR023298">
    <property type="entry name" value="ATPase_P-typ_TM_dom_sf"/>
</dbReference>
<dbReference type="GO" id="GO:0016887">
    <property type="term" value="F:ATP hydrolysis activity"/>
    <property type="evidence" value="ECO:0007669"/>
    <property type="project" value="InterPro"/>
</dbReference>
<dbReference type="SUPFAM" id="SSF81653">
    <property type="entry name" value="Calcium ATPase, transduction domain A"/>
    <property type="match status" value="1"/>
</dbReference>
<dbReference type="Gene3D" id="2.70.150.10">
    <property type="entry name" value="Calcium-transporting ATPase, cytoplasmic transduction domain A"/>
    <property type="match status" value="1"/>
</dbReference>
<dbReference type="FunFam" id="3.40.50.1000:FF:000018">
    <property type="entry name" value="Calcium-transporting ATPase"/>
    <property type="match status" value="1"/>
</dbReference>
<dbReference type="GO" id="GO:0005524">
    <property type="term" value="F:ATP binding"/>
    <property type="evidence" value="ECO:0007669"/>
    <property type="project" value="UniProtKB-KW"/>
</dbReference>
<keyword evidence="4 18" id="KW-0109">Calcium transport</keyword>
<evidence type="ECO:0000313" key="22">
    <source>
        <dbReference type="Proteomes" id="UP000635477"/>
    </source>
</evidence>
<feature type="compositionally biased region" description="Low complexity" evidence="19">
    <location>
        <begin position="1358"/>
        <end position="1369"/>
    </location>
</feature>
<dbReference type="PANTHER" id="PTHR24093">
    <property type="entry name" value="CATION TRANSPORTING ATPASE"/>
    <property type="match status" value="1"/>
</dbReference>
<evidence type="ECO:0000256" key="8">
    <source>
        <dbReference type="ARBA" id="ARBA00022837"/>
    </source>
</evidence>
<keyword evidence="9 18" id="KW-0067">ATP-binding</keyword>
<dbReference type="PRINTS" id="PR00121">
    <property type="entry name" value="NAKATPASE"/>
</dbReference>
<feature type="transmembrane region" description="Helical" evidence="18">
    <location>
        <begin position="1366"/>
        <end position="1387"/>
    </location>
</feature>
<feature type="transmembrane region" description="Helical" evidence="18">
    <location>
        <begin position="584"/>
        <end position="611"/>
    </location>
</feature>
<evidence type="ECO:0000256" key="11">
    <source>
        <dbReference type="ARBA" id="ARBA00022967"/>
    </source>
</evidence>
<feature type="transmembrane region" description="Helical" evidence="18">
    <location>
        <begin position="1130"/>
        <end position="1156"/>
    </location>
</feature>
<feature type="transmembrane region" description="Helical" evidence="18">
    <location>
        <begin position="338"/>
        <end position="358"/>
    </location>
</feature>
<feature type="compositionally biased region" description="Basic and acidic residues" evidence="19">
    <location>
        <begin position="300"/>
        <end position="311"/>
    </location>
</feature>
<dbReference type="InterPro" id="IPR036412">
    <property type="entry name" value="HAD-like_sf"/>
</dbReference>
<dbReference type="FunFam" id="3.40.50.1000:FF:000001">
    <property type="entry name" value="Phospholipid-transporting ATPase IC"/>
    <property type="match status" value="1"/>
</dbReference>
<dbReference type="GO" id="GO:0046872">
    <property type="term" value="F:metal ion binding"/>
    <property type="evidence" value="ECO:0007669"/>
    <property type="project" value="UniProtKB-KW"/>
</dbReference>
<keyword evidence="12 18" id="KW-1133">Transmembrane helix</keyword>
<keyword evidence="22" id="KW-1185">Reference proteome</keyword>
<evidence type="ECO:0000256" key="15">
    <source>
        <dbReference type="ARBA" id="ARBA00038148"/>
    </source>
</evidence>
<dbReference type="GO" id="GO:0006874">
    <property type="term" value="P:intracellular calcium ion homeostasis"/>
    <property type="evidence" value="ECO:0007669"/>
    <property type="project" value="TreeGrafter"/>
</dbReference>
<dbReference type="InterPro" id="IPR006068">
    <property type="entry name" value="ATPase_P-typ_cation-transptr_C"/>
</dbReference>
<feature type="domain" description="Cation-transporting P-type ATPase N-terminal" evidence="20">
    <location>
        <begin position="235"/>
        <end position="354"/>
    </location>
</feature>
<dbReference type="Gene3D" id="3.40.1110.10">
    <property type="entry name" value="Calcium-transporting ATPase, cytoplasmic domain N"/>
    <property type="match status" value="1"/>
</dbReference>
<keyword evidence="10" id="KW-0460">Magnesium</keyword>
<sequence length="1509" mass="163501">MEFLPTDPRALRLGMEAFLSPGHDEHRPRSLIVSLDPSWEITWVVAPESFCPEHTGAAQGSPHPPPRALAQAQAQMDSSSEPQQPRRTRAPTITVDTAAVDSGSGNGNDAGNAPVRPPSGGSLTCANLACSPSPGHQESIKSSPLDESNTLMVPTAKSRTDSWSSSPTTKVGSDHDQLSREVMALQKAQKGDQQEILKADPGEEHLFQVDNNPFAFSPGQLSKLLNPKNLAAFVALGGLPGLEKGLRTDARAGLSLDEAKLADTVSFEDATATSPSSDFSKAPIPDPKRADSQPVQPESHGNKDLFTDRKRVYGPNHLPEPKSKSFFELAWIALQDRVLILLSIAAVVSLALGLYQTFGQTHHEGAKVEWVEGVAIIVAITIVVVVGALNDWQKERQFRKLNKKKEDRVVKVTRSGKPMTISIHDVLVGDVMLLEPGDVIPVDGVFINGHNLSCDESSATGESDLMKKVAADTVLHALLHEEAPKLKKLDPFIISGAKVLDGVGTFLVTAVGEQSSHGKTMMSLRDDPGLTPLQAKLNLLAGYIAKLGSAAGLILFTVLLIRFLAQLPNNTASGEEKGQGFLQILITSITIIVVAVPEGLPLAVTLSLAFATKKMTRENNLVRHLQSCETMGNATVICSDKTGTLTENVMTVVAGSLGKGGRFAFGDLNNGQQDNDASSAGSPPDSPLGTDMGAKRGDTEQIQLTQLSSKLDPEYQTLLKTAITVNTTAFEAEEEGKQGFVGTKTETALLDWARRCLGLGPLAIERANHTVTRLFPFSSQRKCMGAVVEIPGKNNGKPKYRLFVKGASEIVLGQSNTILGDPAKAPTTDALSDAQREGIRSIIFTYATNSLRTLALAYRDFESWPPVLSLQPEEDGSKEIELGDLVNNLTWMGVVGIQDPVRKGVPQAVKDCATASVSVKMVTGDNVETARAIGRSCGILTDITEKEEHAVMEGSEFRKLGDSERATIVRKLRILARSSPEDKRILVKTLRSLGDIVAVTGDGTNDAPALKAADVGFSMGITGTEVAKEASDIILMDDNFSSIVKALAWGRAINDSVKKFLQFQLTVNITAVMLTFVSAVSDDGQESVLNAVQLLWVNLIMDTFAALALATDPPTGSLLHREPEPRTAPLISITMWKMIIGQSIYQLIVSFVLFFAGPKFLSYPEAQLRTLVFNAFVFMQIFKLINSRRIDNKLNIFEGLHRNSMFMLMMGIMVAGQVIIIFFGSDAFVVVRLTGVQWAISIVLGMLSIPVGVLIRLFPDSWFQAMVDVLAKLWPKWLRVSRKKKNKSAEDGDETPTNPESYDVDAALTGIRDDLEFLRTVRGGRMTALSDAMARSRERMRLRRSESRPVSKNRSRSASRSSNRPAISPMMSVVGMPGIVAASVGGLSPAGQSTMSNDVYTRTSTLTVKPGVEPTGEPISETTSTRTYNGLHIIQKYFEVDEFAALDIQTTSILRDLKGPYTRKPGTRDDPGNDWLNEKPPGVRPWVIATATIFPGLVLLRFVESFFWF</sequence>
<keyword evidence="2 18" id="KW-0813">Transport</keyword>
<dbReference type="Pfam" id="PF00689">
    <property type="entry name" value="Cation_ATPase_C"/>
    <property type="match status" value="1"/>
</dbReference>
<feature type="transmembrane region" description="Helical" evidence="18">
    <location>
        <begin position="1168"/>
        <end position="1185"/>
    </location>
</feature>
<dbReference type="SFLD" id="SFLDS00003">
    <property type="entry name" value="Haloacid_Dehalogenase"/>
    <property type="match status" value="1"/>
</dbReference>
<evidence type="ECO:0000256" key="10">
    <source>
        <dbReference type="ARBA" id="ARBA00022842"/>
    </source>
</evidence>
<reference evidence="21" key="2">
    <citation type="submission" date="2020-05" db="EMBL/GenBank/DDBJ databases">
        <authorList>
            <person name="Kim H.-S."/>
            <person name="Proctor R.H."/>
            <person name="Brown D.W."/>
        </authorList>
    </citation>
    <scope>NUCLEOTIDE SEQUENCE</scope>
    <source>
        <strain evidence="21">NRRL 22465</strain>
    </source>
</reference>
<dbReference type="FunFam" id="2.70.150.10:FF:000028">
    <property type="entry name" value="Calcium-transporting ATPase"/>
    <property type="match status" value="1"/>
</dbReference>
<evidence type="ECO:0000256" key="7">
    <source>
        <dbReference type="ARBA" id="ARBA00022741"/>
    </source>
</evidence>
<feature type="transmembrane region" description="Helical" evidence="18">
    <location>
        <begin position="543"/>
        <end position="564"/>
    </location>
</feature>
<dbReference type="InterPro" id="IPR001757">
    <property type="entry name" value="P_typ_ATPase"/>
</dbReference>
<evidence type="ECO:0000256" key="2">
    <source>
        <dbReference type="ARBA" id="ARBA00022448"/>
    </source>
</evidence>
<dbReference type="OrthoDB" id="3352408at2759"/>
<evidence type="ECO:0000256" key="17">
    <source>
        <dbReference type="ARBA" id="ARBA00059328"/>
    </source>
</evidence>
<dbReference type="Pfam" id="PF00122">
    <property type="entry name" value="E1-E2_ATPase"/>
    <property type="match status" value="1"/>
</dbReference>
<keyword evidence="13 18" id="KW-0406">Ion transport</keyword>
<name>A0A8H4UI19_9HYPO</name>
<evidence type="ECO:0000256" key="18">
    <source>
        <dbReference type="RuleBase" id="RU361146"/>
    </source>
</evidence>
<evidence type="ECO:0000259" key="20">
    <source>
        <dbReference type="SMART" id="SM00831"/>
    </source>
</evidence>
<dbReference type="SUPFAM" id="SSF81665">
    <property type="entry name" value="Calcium ATPase, transmembrane domain M"/>
    <property type="match status" value="1"/>
</dbReference>